<proteinExistence type="predicted"/>
<sequence>MKSIKIFISILLVLIFVLPSFSQENNQISDEPFLYQVNGRVALRLFEGEYKVPTNSAEISGKYGYDLVGKYKTLVESLEIEYVLLQLRNWKYKTATTSIQDSLAIGKVKMILRGKYRNKGKYKGKSTPFYYIDNTPNIIDQEDQDKVYVMRMTDFKYQLDEGFIRKRYDTSNFHIDWGASLTLPFKMRPEVNDLNMKITPEISLGGFFGLRKRINPYKPHYIYLPVVTAGVTIIGLNKDNVIVEQNTGDAKDGLVFARTVSAGIVIALDDFQLGAVMGWDKAGGEIGKDWIYNDRPWFSFQIGFNFLQRKNEDSDQ</sequence>
<name>A0A1G9RCS5_9FLAO</name>
<organism evidence="1 2">
    <name type="scientific">Kriegella aquimaris</name>
    <dbReference type="NCBI Taxonomy" id="192904"/>
    <lineage>
        <taxon>Bacteria</taxon>
        <taxon>Pseudomonadati</taxon>
        <taxon>Bacteroidota</taxon>
        <taxon>Flavobacteriia</taxon>
        <taxon>Flavobacteriales</taxon>
        <taxon>Flavobacteriaceae</taxon>
        <taxon>Kriegella</taxon>
    </lineage>
</organism>
<dbReference type="Proteomes" id="UP000199440">
    <property type="component" value="Unassembled WGS sequence"/>
</dbReference>
<keyword evidence="2" id="KW-1185">Reference proteome</keyword>
<dbReference type="RefSeq" id="WP_089890047.1">
    <property type="nucleotide sequence ID" value="NZ_FNGV01000006.1"/>
</dbReference>
<evidence type="ECO:0000313" key="1">
    <source>
        <dbReference type="EMBL" id="SDM21023.1"/>
    </source>
</evidence>
<gene>
    <name evidence="1" type="ORF">SAMN04488514_10683</name>
</gene>
<dbReference type="AlphaFoldDB" id="A0A1G9RCS5"/>
<dbReference type="OrthoDB" id="1256438at2"/>
<protein>
    <submittedName>
        <fullName evidence="1">Uncharacterized protein</fullName>
    </submittedName>
</protein>
<dbReference type="EMBL" id="FNGV01000006">
    <property type="protein sequence ID" value="SDM21023.1"/>
    <property type="molecule type" value="Genomic_DNA"/>
</dbReference>
<evidence type="ECO:0000313" key="2">
    <source>
        <dbReference type="Proteomes" id="UP000199440"/>
    </source>
</evidence>
<reference evidence="1 2" key="1">
    <citation type="submission" date="2016-10" db="EMBL/GenBank/DDBJ databases">
        <authorList>
            <person name="de Groot N.N."/>
        </authorList>
    </citation>
    <scope>NUCLEOTIDE SEQUENCE [LARGE SCALE GENOMIC DNA]</scope>
    <source>
        <strain evidence="1 2">DSM 19886</strain>
    </source>
</reference>
<accession>A0A1G9RCS5</accession>